<evidence type="ECO:0000256" key="6">
    <source>
        <dbReference type="PIRSR" id="PIRSR602403-1"/>
    </source>
</evidence>
<dbReference type="OrthoDB" id="1844152at2759"/>
<keyword evidence="10" id="KW-1185">Reference proteome</keyword>
<proteinExistence type="inferred from homology"/>
<evidence type="ECO:0008006" key="11">
    <source>
        <dbReference type="Google" id="ProtNLM"/>
    </source>
</evidence>
<evidence type="ECO:0000256" key="4">
    <source>
        <dbReference type="ARBA" id="ARBA00023002"/>
    </source>
</evidence>
<organism evidence="9 10">
    <name type="scientific">Amanita muscaria (strain Koide BX008)</name>
    <dbReference type="NCBI Taxonomy" id="946122"/>
    <lineage>
        <taxon>Eukaryota</taxon>
        <taxon>Fungi</taxon>
        <taxon>Dikarya</taxon>
        <taxon>Basidiomycota</taxon>
        <taxon>Agaricomycotina</taxon>
        <taxon>Agaricomycetes</taxon>
        <taxon>Agaricomycetidae</taxon>
        <taxon>Agaricales</taxon>
        <taxon>Pluteineae</taxon>
        <taxon>Amanitaceae</taxon>
        <taxon>Amanita</taxon>
    </lineage>
</organism>
<evidence type="ECO:0000256" key="3">
    <source>
        <dbReference type="ARBA" id="ARBA00022723"/>
    </source>
</evidence>
<comment type="similarity">
    <text evidence="2 7">Belongs to the cytochrome P450 family.</text>
</comment>
<feature type="transmembrane region" description="Helical" evidence="8">
    <location>
        <begin position="79"/>
        <end position="103"/>
    </location>
</feature>
<evidence type="ECO:0000256" key="5">
    <source>
        <dbReference type="ARBA" id="ARBA00023004"/>
    </source>
</evidence>
<keyword evidence="3 6" id="KW-0479">Metal-binding</keyword>
<dbReference type="InterPro" id="IPR017972">
    <property type="entry name" value="Cyt_P450_CS"/>
</dbReference>
<keyword evidence="8" id="KW-0472">Membrane</keyword>
<dbReference type="PROSITE" id="PS00086">
    <property type="entry name" value="CYTOCHROME_P450"/>
    <property type="match status" value="1"/>
</dbReference>
<dbReference type="Gene3D" id="1.10.630.10">
    <property type="entry name" value="Cytochrome P450"/>
    <property type="match status" value="1"/>
</dbReference>
<dbReference type="GO" id="GO:0016705">
    <property type="term" value="F:oxidoreductase activity, acting on paired donors, with incorporation or reduction of molecular oxygen"/>
    <property type="evidence" value="ECO:0007669"/>
    <property type="project" value="InterPro"/>
</dbReference>
<dbReference type="PRINTS" id="PR00385">
    <property type="entry name" value="P450"/>
</dbReference>
<comment type="cofactor">
    <cofactor evidence="1 6">
        <name>heme</name>
        <dbReference type="ChEBI" id="CHEBI:30413"/>
    </cofactor>
</comment>
<evidence type="ECO:0000256" key="2">
    <source>
        <dbReference type="ARBA" id="ARBA00010617"/>
    </source>
</evidence>
<reference evidence="9 10" key="1">
    <citation type="submission" date="2014-04" db="EMBL/GenBank/DDBJ databases">
        <title>Evolutionary Origins and Diversification of the Mycorrhizal Mutualists.</title>
        <authorList>
            <consortium name="DOE Joint Genome Institute"/>
            <consortium name="Mycorrhizal Genomics Consortium"/>
            <person name="Kohler A."/>
            <person name="Kuo A."/>
            <person name="Nagy L.G."/>
            <person name="Floudas D."/>
            <person name="Copeland A."/>
            <person name="Barry K.W."/>
            <person name="Cichocki N."/>
            <person name="Veneault-Fourrey C."/>
            <person name="LaButti K."/>
            <person name="Lindquist E.A."/>
            <person name="Lipzen A."/>
            <person name="Lundell T."/>
            <person name="Morin E."/>
            <person name="Murat C."/>
            <person name="Riley R."/>
            <person name="Ohm R."/>
            <person name="Sun H."/>
            <person name="Tunlid A."/>
            <person name="Henrissat B."/>
            <person name="Grigoriev I.V."/>
            <person name="Hibbett D.S."/>
            <person name="Martin F."/>
        </authorList>
    </citation>
    <scope>NUCLEOTIDE SEQUENCE [LARGE SCALE GENOMIC DNA]</scope>
    <source>
        <strain evidence="9 10">Koide BX008</strain>
    </source>
</reference>
<dbReference type="InParanoid" id="A0A0C2TF94"/>
<accession>A0A0C2TF94</accession>
<feature type="binding site" description="axial binding residue" evidence="6">
    <location>
        <position position="236"/>
    </location>
    <ligand>
        <name>heme</name>
        <dbReference type="ChEBI" id="CHEBI:30413"/>
    </ligand>
    <ligandPart>
        <name>Fe</name>
        <dbReference type="ChEBI" id="CHEBI:18248"/>
    </ligandPart>
</feature>
<keyword evidence="5 6" id="KW-0408">Iron</keyword>
<keyword evidence="6 7" id="KW-0349">Heme</keyword>
<dbReference type="GO" id="GO:0020037">
    <property type="term" value="F:heme binding"/>
    <property type="evidence" value="ECO:0007669"/>
    <property type="project" value="InterPro"/>
</dbReference>
<dbReference type="InterPro" id="IPR001128">
    <property type="entry name" value="Cyt_P450"/>
</dbReference>
<dbReference type="Pfam" id="PF00067">
    <property type="entry name" value="p450"/>
    <property type="match status" value="1"/>
</dbReference>
<dbReference type="Proteomes" id="UP000054549">
    <property type="component" value="Unassembled WGS sequence"/>
</dbReference>
<evidence type="ECO:0000256" key="8">
    <source>
        <dbReference type="SAM" id="Phobius"/>
    </source>
</evidence>
<dbReference type="PANTHER" id="PTHR46206">
    <property type="entry name" value="CYTOCHROME P450"/>
    <property type="match status" value="1"/>
</dbReference>
<dbReference type="InterPro" id="IPR002403">
    <property type="entry name" value="Cyt_P450_E_grp-IV"/>
</dbReference>
<gene>
    <name evidence="9" type="ORF">M378DRAFT_162148</name>
</gene>
<dbReference type="STRING" id="946122.A0A0C2TF94"/>
<dbReference type="GO" id="GO:0005506">
    <property type="term" value="F:iron ion binding"/>
    <property type="evidence" value="ECO:0007669"/>
    <property type="project" value="InterPro"/>
</dbReference>
<dbReference type="EMBL" id="KN818242">
    <property type="protein sequence ID" value="KIL65514.1"/>
    <property type="molecule type" value="Genomic_DNA"/>
</dbReference>
<dbReference type="SUPFAM" id="SSF48264">
    <property type="entry name" value="Cytochrome P450"/>
    <property type="match status" value="1"/>
</dbReference>
<keyword evidence="4 7" id="KW-0560">Oxidoreductase</keyword>
<dbReference type="GO" id="GO:0004497">
    <property type="term" value="F:monooxygenase activity"/>
    <property type="evidence" value="ECO:0007669"/>
    <property type="project" value="UniProtKB-KW"/>
</dbReference>
<keyword evidence="7" id="KW-0503">Monooxygenase</keyword>
<evidence type="ECO:0000313" key="10">
    <source>
        <dbReference type="Proteomes" id="UP000054549"/>
    </source>
</evidence>
<name>A0A0C2TF94_AMAMK</name>
<dbReference type="PRINTS" id="PR00465">
    <property type="entry name" value="EP450IV"/>
</dbReference>
<dbReference type="InterPro" id="IPR036396">
    <property type="entry name" value="Cyt_P450_sf"/>
</dbReference>
<keyword evidence="8" id="KW-0812">Transmembrane</keyword>
<evidence type="ECO:0000256" key="1">
    <source>
        <dbReference type="ARBA" id="ARBA00001971"/>
    </source>
</evidence>
<evidence type="ECO:0000256" key="7">
    <source>
        <dbReference type="RuleBase" id="RU000461"/>
    </source>
</evidence>
<sequence length="293" mass="33474">MDIARSVIFLDIVPPALRPFAAPLIRSIPNSIKRGTKHLEPLIRERLEQVAKYGEERPNDIVTWMLEVTKDRQRSVRDLVIAVLLTNFAAIHTSSMSFTYVMYELATRPEYVKPLRDEIEGVIKEEGWSKDSISKLRKVDSFIKECLRLSNFTLFTMSRKALRDFTFSDGTTIPAGSTVGVPFNSVHTDANDYSDPNIFDGFRFEKLREQDGENMKHQLTSLGVDYVLFGNGRRACPGRFFVANELKLMLAHVVMNYDVKMADGKGRPGSWKFGIHRAPDRTAQILFRKRRAP</sequence>
<evidence type="ECO:0000313" key="9">
    <source>
        <dbReference type="EMBL" id="KIL65514.1"/>
    </source>
</evidence>
<dbReference type="HOGENOM" id="CLU_022195_1_2_1"/>
<keyword evidence="8" id="KW-1133">Transmembrane helix</keyword>
<dbReference type="AlphaFoldDB" id="A0A0C2TF94"/>
<protein>
    <recommendedName>
        <fullName evidence="11">Cytochrome P450</fullName>
    </recommendedName>
</protein>
<dbReference type="CDD" id="cd11041">
    <property type="entry name" value="CYP503A1-like"/>
    <property type="match status" value="1"/>
</dbReference>